<evidence type="ECO:0000313" key="2">
    <source>
        <dbReference type="Proteomes" id="UP000814033"/>
    </source>
</evidence>
<reference evidence="1" key="2">
    <citation type="journal article" date="2022" name="New Phytol.">
        <title>Evolutionary transition to the ectomycorrhizal habit in the genomes of a hyperdiverse lineage of mushroom-forming fungi.</title>
        <authorList>
            <person name="Looney B."/>
            <person name="Miyauchi S."/>
            <person name="Morin E."/>
            <person name="Drula E."/>
            <person name="Courty P.E."/>
            <person name="Kohler A."/>
            <person name="Kuo A."/>
            <person name="LaButti K."/>
            <person name="Pangilinan J."/>
            <person name="Lipzen A."/>
            <person name="Riley R."/>
            <person name="Andreopoulos W."/>
            <person name="He G."/>
            <person name="Johnson J."/>
            <person name="Nolan M."/>
            <person name="Tritt A."/>
            <person name="Barry K.W."/>
            <person name="Grigoriev I.V."/>
            <person name="Nagy L.G."/>
            <person name="Hibbett D."/>
            <person name="Henrissat B."/>
            <person name="Matheny P.B."/>
            <person name="Labbe J."/>
            <person name="Martin F.M."/>
        </authorList>
    </citation>
    <scope>NUCLEOTIDE SEQUENCE</scope>
    <source>
        <strain evidence="1">FP105234-sp</strain>
    </source>
</reference>
<proteinExistence type="predicted"/>
<sequence length="539" mass="60002">MTAGISLFDNIPNEVLEHIAYYAATALVVGPPADLLPLLLVSRRFAAALSSASNPSLYAAIFAVKFDTTALKRRLGASAVAPQKLAAELERRCTLLRRIRARTDCYVGKTPLSEDDAGRMHEMLWMAYLMMLENDGVNERQLREYAHLDVWLKDFWFDPDGASCATLAIKDNAWPPNNDLSAVTMWLFWFLLRPEEYSLLDDATFRTAISILKLLALGAHQYPVSRPAWADLLPEQSSRSSVPPRYGNYPPLAPPPLAAPAVLSYLSLAQQPTASTTPDLGVQNATPLVPSSIDLLARTSREWDSEWMRCQRLAGGANGESSLPTAAFPPGAMEGIWEGLFTYTEFTAYAALLSGAPPPTLHKSLVARHQQTWRLREYHLLLPEAVEGTDASEAASADKYKSLTPGDPLRAFLPPGLTIEYEPDGIKVKEPSRLVETFYHRSPERTRVTEMYTKRVREILVTGEGHSAWGQFSLIGRIRASDGYVTLSKEYIDGDRGKWLYRGYLVGDTHGNFAGRWRDTLSPPEVLGYEGCFYMGRRR</sequence>
<dbReference type="EMBL" id="MU275878">
    <property type="protein sequence ID" value="KAI0049022.1"/>
    <property type="molecule type" value="Genomic_DNA"/>
</dbReference>
<name>A0ACB8RYQ0_9AGAM</name>
<evidence type="ECO:0000313" key="1">
    <source>
        <dbReference type="EMBL" id="KAI0049022.1"/>
    </source>
</evidence>
<gene>
    <name evidence="1" type="ORF">FA95DRAFT_1489902</name>
</gene>
<keyword evidence="2" id="KW-1185">Reference proteome</keyword>
<reference evidence="1" key="1">
    <citation type="submission" date="2021-02" db="EMBL/GenBank/DDBJ databases">
        <authorList>
            <consortium name="DOE Joint Genome Institute"/>
            <person name="Ahrendt S."/>
            <person name="Looney B.P."/>
            <person name="Miyauchi S."/>
            <person name="Morin E."/>
            <person name="Drula E."/>
            <person name="Courty P.E."/>
            <person name="Chicoki N."/>
            <person name="Fauchery L."/>
            <person name="Kohler A."/>
            <person name="Kuo A."/>
            <person name="Labutti K."/>
            <person name="Pangilinan J."/>
            <person name="Lipzen A."/>
            <person name="Riley R."/>
            <person name="Andreopoulos W."/>
            <person name="He G."/>
            <person name="Johnson J."/>
            <person name="Barry K.W."/>
            <person name="Grigoriev I.V."/>
            <person name="Nagy L."/>
            <person name="Hibbett D."/>
            <person name="Henrissat B."/>
            <person name="Matheny P.B."/>
            <person name="Labbe J."/>
            <person name="Martin F."/>
        </authorList>
    </citation>
    <scope>NUCLEOTIDE SEQUENCE</scope>
    <source>
        <strain evidence="1">FP105234-sp</strain>
    </source>
</reference>
<comment type="caution">
    <text evidence="1">The sequence shown here is derived from an EMBL/GenBank/DDBJ whole genome shotgun (WGS) entry which is preliminary data.</text>
</comment>
<organism evidence="1 2">
    <name type="scientific">Auriscalpium vulgare</name>
    <dbReference type="NCBI Taxonomy" id="40419"/>
    <lineage>
        <taxon>Eukaryota</taxon>
        <taxon>Fungi</taxon>
        <taxon>Dikarya</taxon>
        <taxon>Basidiomycota</taxon>
        <taxon>Agaricomycotina</taxon>
        <taxon>Agaricomycetes</taxon>
        <taxon>Russulales</taxon>
        <taxon>Auriscalpiaceae</taxon>
        <taxon>Auriscalpium</taxon>
    </lineage>
</organism>
<accession>A0ACB8RYQ0</accession>
<protein>
    <submittedName>
        <fullName evidence="1">Uncharacterized protein</fullName>
    </submittedName>
</protein>
<dbReference type="Proteomes" id="UP000814033">
    <property type="component" value="Unassembled WGS sequence"/>
</dbReference>